<name>A0A832YYH6_9CREN</name>
<accession>A0A832YYH6</accession>
<proteinExistence type="predicted"/>
<protein>
    <submittedName>
        <fullName evidence="1">Uncharacterized protein</fullName>
    </submittedName>
</protein>
<gene>
    <name evidence="1" type="ORF">EYH02_02165</name>
</gene>
<reference evidence="1" key="1">
    <citation type="journal article" date="2020" name="ISME J.">
        <title>Gammaproteobacteria mediating utilization of methyl-, sulfur- and petroleum organic compounds in deep ocean hydrothermal plumes.</title>
        <authorList>
            <person name="Zhou Z."/>
            <person name="Liu Y."/>
            <person name="Pan J."/>
            <person name="Cron B.R."/>
            <person name="Toner B.M."/>
            <person name="Anantharaman K."/>
            <person name="Breier J.A."/>
            <person name="Dick G.J."/>
            <person name="Li M."/>
        </authorList>
    </citation>
    <scope>NUCLEOTIDE SEQUENCE</scope>
    <source>
        <strain evidence="1">SZUA-1435</strain>
    </source>
</reference>
<evidence type="ECO:0000313" key="1">
    <source>
        <dbReference type="EMBL" id="HIP56862.1"/>
    </source>
</evidence>
<evidence type="ECO:0000313" key="2">
    <source>
        <dbReference type="Proteomes" id="UP000605805"/>
    </source>
</evidence>
<comment type="caution">
    <text evidence="1">The sequence shown here is derived from an EMBL/GenBank/DDBJ whole genome shotgun (WGS) entry which is preliminary data.</text>
</comment>
<dbReference type="Proteomes" id="UP000605805">
    <property type="component" value="Unassembled WGS sequence"/>
</dbReference>
<dbReference type="EMBL" id="DQTV01000042">
    <property type="protein sequence ID" value="HIP56862.1"/>
    <property type="molecule type" value="Genomic_DNA"/>
</dbReference>
<dbReference type="AlphaFoldDB" id="A0A832YYH6"/>
<organism evidence="1 2">
    <name type="scientific">Ignisphaera aggregans</name>
    <dbReference type="NCBI Taxonomy" id="334771"/>
    <lineage>
        <taxon>Archaea</taxon>
        <taxon>Thermoproteota</taxon>
        <taxon>Thermoprotei</taxon>
        <taxon>Desulfurococcales</taxon>
        <taxon>Desulfurococcaceae</taxon>
        <taxon>Ignisphaera</taxon>
    </lineage>
</organism>
<sequence>MGRVLRALLYTPEGVVEANNISVAVYEEVERIRIVVIGDGSIFLNQVLSSSVSHEYLRILMALVNMLCENDRNCFIVVEGSKYRGTSVVEVLRNPYTIDPRELVLAAFLFTAKLLHPSTWLSPLIKALNNVV</sequence>
<feature type="non-terminal residue" evidence="1">
    <location>
        <position position="132"/>
    </location>
</feature>